<dbReference type="FunFam" id="3.30.565.10:FF:000010">
    <property type="entry name" value="Sensor histidine kinase RcsC"/>
    <property type="match status" value="1"/>
</dbReference>
<dbReference type="SUPFAM" id="SSF55785">
    <property type="entry name" value="PYP-like sensor domain (PAS domain)"/>
    <property type="match status" value="1"/>
</dbReference>
<dbReference type="InterPro" id="IPR013655">
    <property type="entry name" value="PAS_fold_3"/>
</dbReference>
<comment type="similarity">
    <text evidence="2">In the N-terminal section; belongs to the phytochrome family.</text>
</comment>
<keyword evidence="16" id="KW-1185">Reference proteome</keyword>
<dbReference type="InterPro" id="IPR011006">
    <property type="entry name" value="CheY-like_superfamily"/>
</dbReference>
<dbReference type="Gene3D" id="3.30.450.20">
    <property type="entry name" value="PAS domain"/>
    <property type="match status" value="1"/>
</dbReference>
<dbReference type="InterPro" id="IPR001789">
    <property type="entry name" value="Sig_transdc_resp-reg_receiver"/>
</dbReference>
<evidence type="ECO:0000256" key="7">
    <source>
        <dbReference type="ARBA" id="ARBA00023012"/>
    </source>
</evidence>
<dbReference type="CDD" id="cd17546">
    <property type="entry name" value="REC_hyHK_CKI1_RcsC-like"/>
    <property type="match status" value="2"/>
</dbReference>
<feature type="domain" description="Response regulatory" evidence="13">
    <location>
        <begin position="693"/>
        <end position="814"/>
    </location>
</feature>
<evidence type="ECO:0000256" key="4">
    <source>
        <dbReference type="ARBA" id="ARBA00018672"/>
    </source>
</evidence>
<keyword evidence="6 15" id="KW-0808">Transferase</keyword>
<dbReference type="OrthoDB" id="9811620at2"/>
<dbReference type="GO" id="GO:0000155">
    <property type="term" value="F:phosphorelay sensor kinase activity"/>
    <property type="evidence" value="ECO:0007669"/>
    <property type="project" value="InterPro"/>
</dbReference>
<dbReference type="InterPro" id="IPR003661">
    <property type="entry name" value="HisK_dim/P_dom"/>
</dbReference>
<dbReference type="Proteomes" id="UP000092574">
    <property type="component" value="Chromosome"/>
</dbReference>
<name>A0A1C7IKN1_9FIRM</name>
<dbReference type="Pfam" id="PF00072">
    <property type="entry name" value="Response_reg"/>
    <property type="match status" value="2"/>
</dbReference>
<dbReference type="Gene3D" id="3.40.50.2300">
    <property type="match status" value="2"/>
</dbReference>
<evidence type="ECO:0000256" key="11">
    <source>
        <dbReference type="SAM" id="MobiDB-lite"/>
    </source>
</evidence>
<reference evidence="15" key="1">
    <citation type="submission" date="2017-04" db="EMBL/GenBank/DDBJ databases">
        <title>Complete Genome Sequences of Twelve Strains of a Stable Defined Moderately Diverse Mouse Microbiota 2 (sDMDMm2).</title>
        <authorList>
            <person name="Uchimura Y."/>
            <person name="Wyss M."/>
            <person name="Brugiroux S."/>
            <person name="Limenitakis J.P."/>
            <person name="Stecher B."/>
            <person name="McCoy K.D."/>
            <person name="Macpherson A.J."/>
        </authorList>
    </citation>
    <scope>NUCLEOTIDE SEQUENCE</scope>
    <source>
        <strain evidence="15">YL58</strain>
    </source>
</reference>
<dbReference type="SUPFAM" id="SSF55874">
    <property type="entry name" value="ATPase domain of HSP90 chaperone/DNA topoisomerase II/histidine kinase"/>
    <property type="match status" value="1"/>
</dbReference>
<evidence type="ECO:0000259" key="13">
    <source>
        <dbReference type="PROSITE" id="PS50110"/>
    </source>
</evidence>
<protein>
    <recommendedName>
        <fullName evidence="9">Circadian input-output histidine kinase CikA</fullName>
        <ecNumber evidence="3">2.7.13.3</ecNumber>
    </recommendedName>
    <alternativeName>
        <fullName evidence="4">Stage 0 sporulation protein A homolog</fullName>
    </alternativeName>
</protein>
<evidence type="ECO:0000313" key="16">
    <source>
        <dbReference type="Proteomes" id="UP000092574"/>
    </source>
</evidence>
<evidence type="ECO:0000256" key="2">
    <source>
        <dbReference type="ARBA" id="ARBA00006402"/>
    </source>
</evidence>
<evidence type="ECO:0000256" key="3">
    <source>
        <dbReference type="ARBA" id="ARBA00012438"/>
    </source>
</evidence>
<evidence type="ECO:0000259" key="14">
    <source>
        <dbReference type="PROSITE" id="PS50112"/>
    </source>
</evidence>
<dbReference type="PRINTS" id="PR00344">
    <property type="entry name" value="BCTRLSENSOR"/>
</dbReference>
<dbReference type="PROSITE" id="PS50112">
    <property type="entry name" value="PAS"/>
    <property type="match status" value="1"/>
</dbReference>
<evidence type="ECO:0000313" key="15">
    <source>
        <dbReference type="EMBL" id="ANU78672.2"/>
    </source>
</evidence>
<dbReference type="SMART" id="SM00387">
    <property type="entry name" value="HATPase_c"/>
    <property type="match status" value="1"/>
</dbReference>
<dbReference type="PROSITE" id="PS50109">
    <property type="entry name" value="HIS_KIN"/>
    <property type="match status" value="1"/>
</dbReference>
<feature type="compositionally biased region" description="Polar residues" evidence="11">
    <location>
        <begin position="25"/>
        <end position="35"/>
    </location>
</feature>
<dbReference type="InterPro" id="IPR036097">
    <property type="entry name" value="HisK_dim/P_sf"/>
</dbReference>
<comment type="catalytic activity">
    <reaction evidence="1">
        <text>ATP + protein L-histidine = ADP + protein N-phospho-L-histidine.</text>
        <dbReference type="EC" id="2.7.13.3"/>
    </reaction>
</comment>
<evidence type="ECO:0000256" key="10">
    <source>
        <dbReference type="PROSITE-ProRule" id="PRU00169"/>
    </source>
</evidence>
<feature type="domain" description="PAS" evidence="14">
    <location>
        <begin position="158"/>
        <end position="232"/>
    </location>
</feature>
<dbReference type="InterPro" id="IPR036890">
    <property type="entry name" value="HATPase_C_sf"/>
</dbReference>
<dbReference type="CDD" id="cd00130">
    <property type="entry name" value="PAS"/>
    <property type="match status" value="1"/>
</dbReference>
<dbReference type="Gene3D" id="3.30.565.10">
    <property type="entry name" value="Histidine kinase-like ATPase, C-terminal domain"/>
    <property type="match status" value="1"/>
</dbReference>
<evidence type="ECO:0000256" key="8">
    <source>
        <dbReference type="ARBA" id="ARBA00024867"/>
    </source>
</evidence>
<feature type="region of interest" description="Disordered" evidence="11">
    <location>
        <begin position="1"/>
        <end position="35"/>
    </location>
</feature>
<dbReference type="SMART" id="SM00448">
    <property type="entry name" value="REC"/>
    <property type="match status" value="2"/>
</dbReference>
<keyword evidence="7" id="KW-0902">Two-component regulatory system</keyword>
<dbReference type="PANTHER" id="PTHR45339">
    <property type="entry name" value="HYBRID SIGNAL TRANSDUCTION HISTIDINE KINASE J"/>
    <property type="match status" value="1"/>
</dbReference>
<feature type="domain" description="Response regulatory" evidence="13">
    <location>
        <begin position="550"/>
        <end position="670"/>
    </location>
</feature>
<sequence length="815" mass="92138">MECQRNTDPAGNIAEGNMPSGECSRLSSSVGEGTCNSDRKSDYFKWMMDEYVGNVYLADLETYELLYLNSSSCETLGRPFEQVAGRKCYEVIQGRTSPCPFCTNHLLTEDEFYEWEFYNPVLDRIFLIKDRIVYWEGHRARLELSHDNHSMEYNMAKKDREKEAIIRTIPGGFARVDARDMRTILWYGGGFLQVIGYTKSQFETELHSRCDYVHPDDLERTVKIMENSKENGGDTSIEARIITRSGRIKILTMTFSYVSAEESWDGIPSFYSVGIDMTNDREEQQRQRIALEEACQAARIANQAKTNFLSSMSHDIRTPMNAIMGMAAIAQANINSPEKIRDCLNKIGTSSRHLLSLINEVLDMSKIESGRIDLMPEKVNLPELVQNITDMCRPLVTEKQQEFQISIGQVRHENVIADGDRLQQILMNLLSNAIKYTPEKGRIILRINELHAPSPGKSQYEFICIDNGIGIADDFIPRIFEPFTRAEDSRISKLQGTGLGMTITENIVRMMNGSINVQSELGKGSKFTVSVPLELCLEKEEYSEELAGLPVLVVDDDKITCESAAALLNELGMRGYWVLSGKEAVRRIVEAHEEKDDFFAVVLDWKMPEMDGLETVKAIRRELGSDVPIIIVSAYDYSEIEEEFLQAGADAFITKPLFKSKMLQVLYIFISSDLGETVESRDENIHTRTDCKKILLAEDNDMNREIAVELLQMQNFVVDAVENGQRAREVFEASAVGEYDAILMDIQMPVMNGYDATSAIRSSNRCDAGTVPIIALTADAFTADVAKARDKGMNDHIAKPIELKRLLDVLNRWLQ</sequence>
<dbReference type="Pfam" id="PF00512">
    <property type="entry name" value="HisKA"/>
    <property type="match status" value="1"/>
</dbReference>
<keyword evidence="6 15" id="KW-0418">Kinase</keyword>
<dbReference type="EC" id="2.7.13.3" evidence="3"/>
<dbReference type="PROSITE" id="PS50110">
    <property type="entry name" value="RESPONSE_REGULATORY"/>
    <property type="match status" value="2"/>
</dbReference>
<comment type="function">
    <text evidence="8">May play the central regulatory role in sporulation. It may be an element of the effector pathway responsible for the activation of sporulation genes in response to nutritional stress. Spo0A may act in concert with spo0H (a sigma factor) to control the expression of some genes that are critical to the sporulation process.</text>
</comment>
<evidence type="ECO:0000259" key="12">
    <source>
        <dbReference type="PROSITE" id="PS50109"/>
    </source>
</evidence>
<organism evidence="15 16">
    <name type="scientific">Blautia pseudococcoides</name>
    <dbReference type="NCBI Taxonomy" id="1796616"/>
    <lineage>
        <taxon>Bacteria</taxon>
        <taxon>Bacillati</taxon>
        <taxon>Bacillota</taxon>
        <taxon>Clostridia</taxon>
        <taxon>Lachnospirales</taxon>
        <taxon>Lachnospiraceae</taxon>
        <taxon>Blautia</taxon>
    </lineage>
</organism>
<dbReference type="KEGG" id="byl:A4V09_13665"/>
<evidence type="ECO:0000256" key="9">
    <source>
        <dbReference type="ARBA" id="ARBA00074306"/>
    </source>
</evidence>
<accession>A0A1C7IKN1</accession>
<dbReference type="Pfam" id="PF08447">
    <property type="entry name" value="PAS_3"/>
    <property type="match status" value="1"/>
</dbReference>
<dbReference type="InterPro" id="IPR005467">
    <property type="entry name" value="His_kinase_dom"/>
</dbReference>
<dbReference type="InterPro" id="IPR035965">
    <property type="entry name" value="PAS-like_dom_sf"/>
</dbReference>
<dbReference type="SUPFAM" id="SSF52172">
    <property type="entry name" value="CheY-like"/>
    <property type="match status" value="2"/>
</dbReference>
<evidence type="ECO:0000256" key="5">
    <source>
        <dbReference type="ARBA" id="ARBA00022553"/>
    </source>
</evidence>
<dbReference type="InterPro" id="IPR003594">
    <property type="entry name" value="HATPase_dom"/>
</dbReference>
<evidence type="ECO:0000256" key="1">
    <source>
        <dbReference type="ARBA" id="ARBA00000085"/>
    </source>
</evidence>
<dbReference type="SUPFAM" id="SSF47384">
    <property type="entry name" value="Homodimeric domain of signal transducing histidine kinase"/>
    <property type="match status" value="1"/>
</dbReference>
<dbReference type="InterPro" id="IPR004358">
    <property type="entry name" value="Sig_transdc_His_kin-like_C"/>
</dbReference>
<feature type="modified residue" description="4-aspartylphosphate" evidence="10">
    <location>
        <position position="604"/>
    </location>
</feature>
<dbReference type="SMART" id="SM00388">
    <property type="entry name" value="HisKA"/>
    <property type="match status" value="1"/>
</dbReference>
<dbReference type="EMBL" id="CP015405">
    <property type="protein sequence ID" value="ANU78672.2"/>
    <property type="molecule type" value="Genomic_DNA"/>
</dbReference>
<keyword evidence="5 10" id="KW-0597">Phosphoprotein</keyword>
<dbReference type="AlphaFoldDB" id="A0A1C7IKN1"/>
<dbReference type="PANTHER" id="PTHR45339:SF1">
    <property type="entry name" value="HYBRID SIGNAL TRANSDUCTION HISTIDINE KINASE J"/>
    <property type="match status" value="1"/>
</dbReference>
<dbReference type="Pfam" id="PF02518">
    <property type="entry name" value="HATPase_c"/>
    <property type="match status" value="1"/>
</dbReference>
<evidence type="ECO:0000256" key="6">
    <source>
        <dbReference type="ARBA" id="ARBA00022777"/>
    </source>
</evidence>
<dbReference type="Gene3D" id="1.10.287.130">
    <property type="match status" value="1"/>
</dbReference>
<dbReference type="CDD" id="cd16922">
    <property type="entry name" value="HATPase_EvgS-ArcB-TorS-like"/>
    <property type="match status" value="1"/>
</dbReference>
<dbReference type="InterPro" id="IPR000014">
    <property type="entry name" value="PAS"/>
</dbReference>
<dbReference type="STRING" id="1796616.A4V09_13665"/>
<dbReference type="RefSeq" id="WP_084043594.1">
    <property type="nucleotide sequence ID" value="NZ_CP015405.2"/>
</dbReference>
<proteinExistence type="inferred from homology"/>
<dbReference type="CDD" id="cd00082">
    <property type="entry name" value="HisKA"/>
    <property type="match status" value="1"/>
</dbReference>
<gene>
    <name evidence="15" type="ORF">A4V09_13665</name>
</gene>
<feature type="domain" description="Histidine kinase" evidence="12">
    <location>
        <begin position="311"/>
        <end position="535"/>
    </location>
</feature>
<feature type="modified residue" description="4-aspartylphosphate" evidence="10">
    <location>
        <position position="745"/>
    </location>
</feature>